<comment type="caution">
    <text evidence="1">The sequence shown here is derived from an EMBL/GenBank/DDBJ whole genome shotgun (WGS) entry which is preliminary data.</text>
</comment>
<sequence length="227" mass="24231">MTSPFTKLRRIVAEIREGDPILRSRLGRARIVEATLDQSPLPQPAAAEGTSMSETSDFIAQCEAFARKFPAATLSEGDPTGAVEGAFSTDRHARQTAGIRMKLAARQRIDEILADDLAATTAAKARVAEEEENARNRELLQRITASIMGCTEDDDAEPAGNAASVEAAPAEASAVVQRAQRVARLIEMIEAEFGPFSGATNADTSRVLIDTAVQVFGPSHLRSILGL</sequence>
<dbReference type="RefSeq" id="WP_163462023.1">
    <property type="nucleotide sequence ID" value="NZ_JAAAMG010000004.1"/>
</dbReference>
<proteinExistence type="predicted"/>
<reference evidence="1 2" key="1">
    <citation type="submission" date="2020-01" db="EMBL/GenBank/DDBJ databases">
        <title>Jiella pacifica sp. nov.</title>
        <authorList>
            <person name="Xue Z."/>
            <person name="Zhu S."/>
            <person name="Chen J."/>
            <person name="Yang J."/>
        </authorList>
    </citation>
    <scope>NUCLEOTIDE SEQUENCE [LARGE SCALE GENOMIC DNA]</scope>
    <source>
        <strain evidence="1 2">40Bstr34</strain>
    </source>
</reference>
<keyword evidence="2" id="KW-1185">Reference proteome</keyword>
<dbReference type="Proteomes" id="UP000469011">
    <property type="component" value="Unassembled WGS sequence"/>
</dbReference>
<name>A0A6N9T1H2_9HYPH</name>
<accession>A0A6N9T1H2</accession>
<protein>
    <submittedName>
        <fullName evidence="1">Uncharacterized protein</fullName>
    </submittedName>
</protein>
<gene>
    <name evidence="1" type="ORF">GTK09_06290</name>
</gene>
<organism evidence="1 2">
    <name type="scientific">Jiella pacifica</name>
    <dbReference type="NCBI Taxonomy" id="2696469"/>
    <lineage>
        <taxon>Bacteria</taxon>
        <taxon>Pseudomonadati</taxon>
        <taxon>Pseudomonadota</taxon>
        <taxon>Alphaproteobacteria</taxon>
        <taxon>Hyphomicrobiales</taxon>
        <taxon>Aurantimonadaceae</taxon>
        <taxon>Jiella</taxon>
    </lineage>
</organism>
<evidence type="ECO:0000313" key="2">
    <source>
        <dbReference type="Proteomes" id="UP000469011"/>
    </source>
</evidence>
<dbReference type="EMBL" id="JAAAMG010000004">
    <property type="protein sequence ID" value="NDW04035.1"/>
    <property type="molecule type" value="Genomic_DNA"/>
</dbReference>
<dbReference type="AlphaFoldDB" id="A0A6N9T1H2"/>
<evidence type="ECO:0000313" key="1">
    <source>
        <dbReference type="EMBL" id="NDW04035.1"/>
    </source>
</evidence>